<comment type="caution">
    <text evidence="1">The sequence shown here is derived from an EMBL/GenBank/DDBJ whole genome shotgun (WGS) entry which is preliminary data.</text>
</comment>
<gene>
    <name evidence="1" type="ORF">EWV63_06090</name>
</gene>
<reference evidence="1 2" key="1">
    <citation type="submission" date="2019-01" db="EMBL/GenBank/DDBJ databases">
        <title>Coherence of Microcystis species and biogeography revealed through population genomics.</title>
        <authorList>
            <person name="Perez-Carrascal O.M."/>
            <person name="Terrat Y."/>
            <person name="Giani A."/>
            <person name="Fortin N."/>
            <person name="Tromas N."/>
            <person name="Shapiro B.J."/>
        </authorList>
    </citation>
    <scope>NUCLEOTIDE SEQUENCE [LARGE SCALE GENOMIC DNA]</scope>
    <source>
        <strain evidence="1">Ma_OC_H_19870700_S124</strain>
    </source>
</reference>
<evidence type="ECO:0000313" key="2">
    <source>
        <dbReference type="Proteomes" id="UP000316280"/>
    </source>
</evidence>
<evidence type="ECO:0000313" key="1">
    <source>
        <dbReference type="EMBL" id="TRT88528.1"/>
    </source>
</evidence>
<dbReference type="Proteomes" id="UP000316280">
    <property type="component" value="Unassembled WGS sequence"/>
</dbReference>
<dbReference type="AlphaFoldDB" id="A0A552ASV8"/>
<protein>
    <submittedName>
        <fullName evidence="1">Type II toxin-antitoxin system RelE/ParE family toxin</fullName>
    </submittedName>
</protein>
<sequence length="119" mass="13806">MSEGIPSIKILFSDEFKDRLRTLAKRYRSIRTDIQPLIDDLQIGKFIGDRIPGTGYTVFKVRLKNSDIQKGKSSGYRVIYQLKDNSCVLMLLIYAKSDQTDITAQQIQDIINKFDNFYF</sequence>
<dbReference type="EMBL" id="SFBR01000050">
    <property type="protein sequence ID" value="TRT88528.1"/>
    <property type="molecule type" value="Genomic_DNA"/>
</dbReference>
<organism evidence="1 2">
    <name type="scientific">Microcystis aeruginosa Ma_OC_H_19870700_S124</name>
    <dbReference type="NCBI Taxonomy" id="2486262"/>
    <lineage>
        <taxon>Bacteria</taxon>
        <taxon>Bacillati</taxon>
        <taxon>Cyanobacteriota</taxon>
        <taxon>Cyanophyceae</taxon>
        <taxon>Oscillatoriophycideae</taxon>
        <taxon>Chroococcales</taxon>
        <taxon>Microcystaceae</taxon>
        <taxon>Microcystis</taxon>
    </lineage>
</organism>
<accession>A0A552ASV8</accession>
<name>A0A552ASV8_MICAE</name>
<proteinExistence type="predicted"/>